<comment type="cofactor">
    <cofactor evidence="1">
        <name>FAD</name>
        <dbReference type="ChEBI" id="CHEBI:57692"/>
    </cofactor>
</comment>
<dbReference type="InterPro" id="IPR012999">
    <property type="entry name" value="Pyr_OxRdtase_I_AS"/>
</dbReference>
<dbReference type="GO" id="GO:0050660">
    <property type="term" value="F:flavin adenine dinucleotide binding"/>
    <property type="evidence" value="ECO:0007669"/>
    <property type="project" value="TreeGrafter"/>
</dbReference>
<dbReference type="InterPro" id="IPR050151">
    <property type="entry name" value="Class-I_Pyr_Nuc-Dis_Oxidored"/>
</dbReference>
<evidence type="ECO:0000259" key="9">
    <source>
        <dbReference type="Pfam" id="PF07992"/>
    </source>
</evidence>
<dbReference type="PRINTS" id="PR00411">
    <property type="entry name" value="PNDRDTASEI"/>
</dbReference>
<dbReference type="STRING" id="2903.R1DAR9"/>
<dbReference type="PaxDb" id="2903-EOD11655"/>
<keyword evidence="6" id="KW-1015">Disulfide bond</keyword>
<dbReference type="Pfam" id="PF07992">
    <property type="entry name" value="Pyr_redox_2"/>
    <property type="match status" value="1"/>
</dbReference>
<keyword evidence="3" id="KW-0285">Flavoprotein</keyword>
<dbReference type="PANTHER" id="PTHR22912">
    <property type="entry name" value="DISULFIDE OXIDOREDUCTASE"/>
    <property type="match status" value="1"/>
</dbReference>
<evidence type="ECO:0000313" key="10">
    <source>
        <dbReference type="EnsemblProtists" id="EOD11655"/>
    </source>
</evidence>
<dbReference type="SUPFAM" id="SSF51905">
    <property type="entry name" value="FAD/NAD(P)-binding domain"/>
    <property type="match status" value="1"/>
</dbReference>
<dbReference type="RefSeq" id="XP_005764084.1">
    <property type="nucleotide sequence ID" value="XM_005764027.1"/>
</dbReference>
<reference evidence="10" key="2">
    <citation type="submission" date="2024-10" db="UniProtKB">
        <authorList>
            <consortium name="EnsemblProtists"/>
        </authorList>
    </citation>
    <scope>IDENTIFICATION</scope>
</reference>
<feature type="region of interest" description="Disordered" evidence="8">
    <location>
        <begin position="1"/>
        <end position="51"/>
    </location>
</feature>
<feature type="compositionally biased region" description="Basic and acidic residues" evidence="8">
    <location>
        <begin position="26"/>
        <end position="49"/>
    </location>
</feature>
<keyword evidence="5" id="KW-0560">Oxidoreductase</keyword>
<evidence type="ECO:0000256" key="8">
    <source>
        <dbReference type="SAM" id="MobiDB-lite"/>
    </source>
</evidence>
<comment type="similarity">
    <text evidence="2">Belongs to the class-I pyridine nucleotide-disulfide oxidoreductase family.</text>
</comment>
<dbReference type="GO" id="GO:0045252">
    <property type="term" value="C:oxoglutarate dehydrogenase complex"/>
    <property type="evidence" value="ECO:0007669"/>
    <property type="project" value="TreeGrafter"/>
</dbReference>
<dbReference type="InterPro" id="IPR023753">
    <property type="entry name" value="FAD/NAD-binding_dom"/>
</dbReference>
<evidence type="ECO:0000256" key="7">
    <source>
        <dbReference type="ARBA" id="ARBA00023284"/>
    </source>
</evidence>
<dbReference type="PANTHER" id="PTHR22912:SF151">
    <property type="entry name" value="DIHYDROLIPOYL DEHYDROGENASE, MITOCHONDRIAL"/>
    <property type="match status" value="1"/>
</dbReference>
<dbReference type="SUPFAM" id="SSF51971">
    <property type="entry name" value="Nucleotide-binding domain"/>
    <property type="match status" value="1"/>
</dbReference>
<evidence type="ECO:0000313" key="11">
    <source>
        <dbReference type="Proteomes" id="UP000013827"/>
    </source>
</evidence>
<dbReference type="Proteomes" id="UP000013827">
    <property type="component" value="Unassembled WGS sequence"/>
</dbReference>
<sequence length="486" mass="51453">MRSPVAEAGRIANAVPNAPPNGRPPPPDDERRQMPSRPAGERPSGENARHNGRVAVWRKLALESRERAALSSLATGETYDMVVIGGGPGGYPTATKAGQLGMKVACIQMRGRLGGTCLNVGCIPSKALLHSSHLYEEAAKGWGPHGISADNVKMDLGKLMKHPIGILGRAARPAASGVMFAVRAARPVRAASARALLLAAILARATGHGAGVWRDPHHYRSDSSLAGLRFVSESPPHELNIVGTDDGTSWWALKGRCSGLGMRNITIDFSPKGGPSDATGRWSPGETITWPDGNMWALLAAPTRAFLLDAADDHTGVFFDPHHFKVGTFRGMRFIAEDPPHVLKMVGSDDGTFWFLEGFCTGPKMTSIHFDFSPKGGPKELVGKWAPSPARTITWPDGNVWSNVVPELQASFAVRHGGGTVPSRAHVEPSPTHASGSLPLSLPVLVASVAMLALAAAVRRVIGSSSRGAAEARQTQLAECENFGPP</sequence>
<dbReference type="KEGG" id="ehx:EMIHUDRAFT_452415"/>
<dbReference type="AlphaFoldDB" id="A0A0D3IK70"/>
<dbReference type="GO" id="GO:0006103">
    <property type="term" value="P:2-oxoglutarate metabolic process"/>
    <property type="evidence" value="ECO:0007669"/>
    <property type="project" value="TreeGrafter"/>
</dbReference>
<dbReference type="Gene3D" id="3.50.50.60">
    <property type="entry name" value="FAD/NAD(P)-binding domain"/>
    <property type="match status" value="1"/>
</dbReference>
<keyword evidence="4" id="KW-0274">FAD</keyword>
<dbReference type="HOGENOM" id="CLU_595083_0_0_1"/>
<feature type="domain" description="FAD/NAD(P)-binding" evidence="9">
    <location>
        <begin position="79"/>
        <end position="150"/>
    </location>
</feature>
<organism evidence="10 11">
    <name type="scientific">Emiliania huxleyi (strain CCMP1516)</name>
    <dbReference type="NCBI Taxonomy" id="280463"/>
    <lineage>
        <taxon>Eukaryota</taxon>
        <taxon>Haptista</taxon>
        <taxon>Haptophyta</taxon>
        <taxon>Prymnesiophyceae</taxon>
        <taxon>Isochrysidales</taxon>
        <taxon>Noelaerhabdaceae</taxon>
        <taxon>Emiliania</taxon>
    </lineage>
</organism>
<dbReference type="EnsemblProtists" id="EOD11655">
    <property type="protein sequence ID" value="EOD11655"/>
    <property type="gene ID" value="EMIHUDRAFT_452415"/>
</dbReference>
<keyword evidence="7" id="KW-0676">Redox-active center</keyword>
<protein>
    <recommendedName>
        <fullName evidence="9">FAD/NAD(P)-binding domain-containing protein</fullName>
    </recommendedName>
</protein>
<evidence type="ECO:0000256" key="3">
    <source>
        <dbReference type="ARBA" id="ARBA00022630"/>
    </source>
</evidence>
<dbReference type="GO" id="GO:0005739">
    <property type="term" value="C:mitochondrion"/>
    <property type="evidence" value="ECO:0007669"/>
    <property type="project" value="TreeGrafter"/>
</dbReference>
<dbReference type="PROSITE" id="PS00076">
    <property type="entry name" value="PYRIDINE_REDOX_1"/>
    <property type="match status" value="1"/>
</dbReference>
<evidence type="ECO:0000256" key="5">
    <source>
        <dbReference type="ARBA" id="ARBA00023002"/>
    </source>
</evidence>
<evidence type="ECO:0000256" key="6">
    <source>
        <dbReference type="ARBA" id="ARBA00023157"/>
    </source>
</evidence>
<dbReference type="eggNOG" id="KOG1335">
    <property type="taxonomic scope" value="Eukaryota"/>
</dbReference>
<accession>A0A0D3IK70</accession>
<dbReference type="GeneID" id="17257777"/>
<keyword evidence="11" id="KW-1185">Reference proteome</keyword>
<evidence type="ECO:0000256" key="2">
    <source>
        <dbReference type="ARBA" id="ARBA00007532"/>
    </source>
</evidence>
<dbReference type="InterPro" id="IPR036188">
    <property type="entry name" value="FAD/NAD-bd_sf"/>
</dbReference>
<proteinExistence type="inferred from homology"/>
<dbReference type="GO" id="GO:0004148">
    <property type="term" value="F:dihydrolipoyl dehydrogenase (NADH) activity"/>
    <property type="evidence" value="ECO:0007669"/>
    <property type="project" value="TreeGrafter"/>
</dbReference>
<evidence type="ECO:0000256" key="1">
    <source>
        <dbReference type="ARBA" id="ARBA00001974"/>
    </source>
</evidence>
<reference evidence="11" key="1">
    <citation type="journal article" date="2013" name="Nature">
        <title>Pan genome of the phytoplankton Emiliania underpins its global distribution.</title>
        <authorList>
            <person name="Read B.A."/>
            <person name="Kegel J."/>
            <person name="Klute M.J."/>
            <person name="Kuo A."/>
            <person name="Lefebvre S.C."/>
            <person name="Maumus F."/>
            <person name="Mayer C."/>
            <person name="Miller J."/>
            <person name="Monier A."/>
            <person name="Salamov A."/>
            <person name="Young J."/>
            <person name="Aguilar M."/>
            <person name="Claverie J.M."/>
            <person name="Frickenhaus S."/>
            <person name="Gonzalez K."/>
            <person name="Herman E.K."/>
            <person name="Lin Y.C."/>
            <person name="Napier J."/>
            <person name="Ogata H."/>
            <person name="Sarno A.F."/>
            <person name="Shmutz J."/>
            <person name="Schroeder D."/>
            <person name="de Vargas C."/>
            <person name="Verret F."/>
            <person name="von Dassow P."/>
            <person name="Valentin K."/>
            <person name="Van de Peer Y."/>
            <person name="Wheeler G."/>
            <person name="Dacks J.B."/>
            <person name="Delwiche C.F."/>
            <person name="Dyhrman S.T."/>
            <person name="Glockner G."/>
            <person name="John U."/>
            <person name="Richards T."/>
            <person name="Worden A.Z."/>
            <person name="Zhang X."/>
            <person name="Grigoriev I.V."/>
            <person name="Allen A.E."/>
            <person name="Bidle K."/>
            <person name="Borodovsky M."/>
            <person name="Bowler C."/>
            <person name="Brownlee C."/>
            <person name="Cock J.M."/>
            <person name="Elias M."/>
            <person name="Gladyshev V.N."/>
            <person name="Groth M."/>
            <person name="Guda C."/>
            <person name="Hadaegh A."/>
            <person name="Iglesias-Rodriguez M.D."/>
            <person name="Jenkins J."/>
            <person name="Jones B.M."/>
            <person name="Lawson T."/>
            <person name="Leese F."/>
            <person name="Lindquist E."/>
            <person name="Lobanov A."/>
            <person name="Lomsadze A."/>
            <person name="Malik S.B."/>
            <person name="Marsh M.E."/>
            <person name="Mackinder L."/>
            <person name="Mock T."/>
            <person name="Mueller-Roeber B."/>
            <person name="Pagarete A."/>
            <person name="Parker M."/>
            <person name="Probert I."/>
            <person name="Quesneville H."/>
            <person name="Raines C."/>
            <person name="Rensing S.A."/>
            <person name="Riano-Pachon D.M."/>
            <person name="Richier S."/>
            <person name="Rokitta S."/>
            <person name="Shiraiwa Y."/>
            <person name="Soanes D.M."/>
            <person name="van der Giezen M."/>
            <person name="Wahlund T.M."/>
            <person name="Williams B."/>
            <person name="Wilson W."/>
            <person name="Wolfe G."/>
            <person name="Wurch L.L."/>
        </authorList>
    </citation>
    <scope>NUCLEOTIDE SEQUENCE</scope>
</reference>
<evidence type="ECO:0000256" key="4">
    <source>
        <dbReference type="ARBA" id="ARBA00022827"/>
    </source>
</evidence>
<name>A0A0D3IK70_EMIH1</name>